<comment type="caution">
    <text evidence="2">The sequence shown here is derived from an EMBL/GenBank/DDBJ whole genome shotgun (WGS) entry which is preliminary data.</text>
</comment>
<dbReference type="AlphaFoldDB" id="A0AAD7WFE4"/>
<dbReference type="Proteomes" id="UP001221898">
    <property type="component" value="Unassembled WGS sequence"/>
</dbReference>
<gene>
    <name evidence="2" type="ORF">AAFF_G00035520</name>
</gene>
<evidence type="ECO:0000313" key="2">
    <source>
        <dbReference type="EMBL" id="KAJ8395096.1"/>
    </source>
</evidence>
<accession>A0AAD7WFE4</accession>
<evidence type="ECO:0000313" key="3">
    <source>
        <dbReference type="Proteomes" id="UP001221898"/>
    </source>
</evidence>
<dbReference type="EMBL" id="JAINUG010000119">
    <property type="protein sequence ID" value="KAJ8395096.1"/>
    <property type="molecule type" value="Genomic_DNA"/>
</dbReference>
<feature type="compositionally biased region" description="Low complexity" evidence="1">
    <location>
        <begin position="133"/>
        <end position="142"/>
    </location>
</feature>
<reference evidence="2" key="1">
    <citation type="journal article" date="2023" name="Science">
        <title>Genome structures resolve the early diversification of teleost fishes.</title>
        <authorList>
            <person name="Parey E."/>
            <person name="Louis A."/>
            <person name="Montfort J."/>
            <person name="Bouchez O."/>
            <person name="Roques C."/>
            <person name="Iampietro C."/>
            <person name="Lluch J."/>
            <person name="Castinel A."/>
            <person name="Donnadieu C."/>
            <person name="Desvignes T."/>
            <person name="Floi Bucao C."/>
            <person name="Jouanno E."/>
            <person name="Wen M."/>
            <person name="Mejri S."/>
            <person name="Dirks R."/>
            <person name="Jansen H."/>
            <person name="Henkel C."/>
            <person name="Chen W.J."/>
            <person name="Zahm M."/>
            <person name="Cabau C."/>
            <person name="Klopp C."/>
            <person name="Thompson A.W."/>
            <person name="Robinson-Rechavi M."/>
            <person name="Braasch I."/>
            <person name="Lecointre G."/>
            <person name="Bobe J."/>
            <person name="Postlethwait J.H."/>
            <person name="Berthelot C."/>
            <person name="Roest Crollius H."/>
            <person name="Guiguen Y."/>
        </authorList>
    </citation>
    <scope>NUCLEOTIDE SEQUENCE</scope>
    <source>
        <strain evidence="2">NC1722</strain>
    </source>
</reference>
<proteinExistence type="predicted"/>
<evidence type="ECO:0000256" key="1">
    <source>
        <dbReference type="SAM" id="MobiDB-lite"/>
    </source>
</evidence>
<name>A0AAD7WFE4_9TELE</name>
<sequence length="150" mass="15911">MILSKPPESTCHSRQIPLIPRIPLAHSSAAGPWLWVCACARSPAGPPEPVAANIRVPSARRSGHRRGVKAGSWAPLFDLIRLPVILNLPMEAVAALQGRVKIADICLICSAPARRRLTRDTSSVAETPRIHGSVSSSLSPVSFQGSTGSL</sequence>
<keyword evidence="3" id="KW-1185">Reference proteome</keyword>
<protein>
    <submittedName>
        <fullName evidence="2">Uncharacterized protein</fullName>
    </submittedName>
</protein>
<feature type="region of interest" description="Disordered" evidence="1">
    <location>
        <begin position="120"/>
        <end position="150"/>
    </location>
</feature>
<organism evidence="2 3">
    <name type="scientific">Aldrovandia affinis</name>
    <dbReference type="NCBI Taxonomy" id="143900"/>
    <lineage>
        <taxon>Eukaryota</taxon>
        <taxon>Metazoa</taxon>
        <taxon>Chordata</taxon>
        <taxon>Craniata</taxon>
        <taxon>Vertebrata</taxon>
        <taxon>Euteleostomi</taxon>
        <taxon>Actinopterygii</taxon>
        <taxon>Neopterygii</taxon>
        <taxon>Teleostei</taxon>
        <taxon>Notacanthiformes</taxon>
        <taxon>Halosauridae</taxon>
        <taxon>Aldrovandia</taxon>
    </lineage>
</organism>